<evidence type="ECO:0000313" key="3">
    <source>
        <dbReference type="EMBL" id="EFJ14105.1"/>
    </source>
</evidence>
<gene>
    <name evidence="3" type="ORF">SELMODRAFT_423873</name>
</gene>
<evidence type="ECO:0000313" key="4">
    <source>
        <dbReference type="Proteomes" id="UP000001514"/>
    </source>
</evidence>
<proteinExistence type="predicted"/>
<reference evidence="3 4" key="1">
    <citation type="journal article" date="2011" name="Science">
        <title>The Selaginella genome identifies genetic changes associated with the evolution of vascular plants.</title>
        <authorList>
            <person name="Banks J.A."/>
            <person name="Nishiyama T."/>
            <person name="Hasebe M."/>
            <person name="Bowman J.L."/>
            <person name="Gribskov M."/>
            <person name="dePamphilis C."/>
            <person name="Albert V.A."/>
            <person name="Aono N."/>
            <person name="Aoyama T."/>
            <person name="Ambrose B.A."/>
            <person name="Ashton N.W."/>
            <person name="Axtell M.J."/>
            <person name="Barker E."/>
            <person name="Barker M.S."/>
            <person name="Bennetzen J.L."/>
            <person name="Bonawitz N.D."/>
            <person name="Chapple C."/>
            <person name="Cheng C."/>
            <person name="Correa L.G."/>
            <person name="Dacre M."/>
            <person name="DeBarry J."/>
            <person name="Dreyer I."/>
            <person name="Elias M."/>
            <person name="Engstrom E.M."/>
            <person name="Estelle M."/>
            <person name="Feng L."/>
            <person name="Finet C."/>
            <person name="Floyd S.K."/>
            <person name="Frommer W.B."/>
            <person name="Fujita T."/>
            <person name="Gramzow L."/>
            <person name="Gutensohn M."/>
            <person name="Harholt J."/>
            <person name="Hattori M."/>
            <person name="Heyl A."/>
            <person name="Hirai T."/>
            <person name="Hiwatashi Y."/>
            <person name="Ishikawa M."/>
            <person name="Iwata M."/>
            <person name="Karol K.G."/>
            <person name="Koehler B."/>
            <person name="Kolukisaoglu U."/>
            <person name="Kubo M."/>
            <person name="Kurata T."/>
            <person name="Lalonde S."/>
            <person name="Li K."/>
            <person name="Li Y."/>
            <person name="Litt A."/>
            <person name="Lyons E."/>
            <person name="Manning G."/>
            <person name="Maruyama T."/>
            <person name="Michael T.P."/>
            <person name="Mikami K."/>
            <person name="Miyazaki S."/>
            <person name="Morinaga S."/>
            <person name="Murata T."/>
            <person name="Mueller-Roeber B."/>
            <person name="Nelson D.R."/>
            <person name="Obara M."/>
            <person name="Oguri Y."/>
            <person name="Olmstead R.G."/>
            <person name="Onodera N."/>
            <person name="Petersen B.L."/>
            <person name="Pils B."/>
            <person name="Prigge M."/>
            <person name="Rensing S.A."/>
            <person name="Riano-Pachon D.M."/>
            <person name="Roberts A.W."/>
            <person name="Sato Y."/>
            <person name="Scheller H.V."/>
            <person name="Schulz B."/>
            <person name="Schulz C."/>
            <person name="Shakirov E.V."/>
            <person name="Shibagaki N."/>
            <person name="Shinohara N."/>
            <person name="Shippen D.E."/>
            <person name="Soerensen I."/>
            <person name="Sotooka R."/>
            <person name="Sugimoto N."/>
            <person name="Sugita M."/>
            <person name="Sumikawa N."/>
            <person name="Tanurdzic M."/>
            <person name="Theissen G."/>
            <person name="Ulvskov P."/>
            <person name="Wakazuki S."/>
            <person name="Weng J.K."/>
            <person name="Willats W.W."/>
            <person name="Wipf D."/>
            <person name="Wolf P.G."/>
            <person name="Yang L."/>
            <person name="Zimmer A.D."/>
            <person name="Zhu Q."/>
            <person name="Mitros T."/>
            <person name="Hellsten U."/>
            <person name="Loque D."/>
            <person name="Otillar R."/>
            <person name="Salamov A."/>
            <person name="Schmutz J."/>
            <person name="Shapiro H."/>
            <person name="Lindquist E."/>
            <person name="Lucas S."/>
            <person name="Rokhsar D."/>
            <person name="Grigoriev I.V."/>
        </authorList>
    </citation>
    <scope>NUCLEOTIDE SEQUENCE [LARGE SCALE GENOMIC DNA]</scope>
</reference>
<evidence type="ECO:0000256" key="1">
    <source>
        <dbReference type="SAM" id="MobiDB-lite"/>
    </source>
</evidence>
<dbReference type="InParanoid" id="D8SN30"/>
<dbReference type="Proteomes" id="UP000001514">
    <property type="component" value="Unassembled WGS sequence"/>
</dbReference>
<dbReference type="KEGG" id="smo:SELMODRAFT_423873"/>
<name>D8SN30_SELML</name>
<feature type="region of interest" description="Disordered" evidence="1">
    <location>
        <begin position="39"/>
        <end position="91"/>
    </location>
</feature>
<keyword evidence="4" id="KW-1185">Reference proteome</keyword>
<keyword evidence="2" id="KW-1133">Transmembrane helix</keyword>
<keyword evidence="2" id="KW-0472">Membrane</keyword>
<sequence>MANPSDKKGKRRTPAKNPREISVVQERRNALLQMEWEAAAAARKHGEPDQGQDDFQNKRDRVAAEHQQADSKLAGDNGERDEPQGGRNESHDRCGLVDALLVIVLVALVALVVLVVVSQFILD</sequence>
<dbReference type="Gramene" id="EFJ14105">
    <property type="protein sequence ID" value="EFJ14105"/>
    <property type="gene ID" value="SELMODRAFT_423873"/>
</dbReference>
<protein>
    <submittedName>
        <fullName evidence="3">Uncharacterized protein</fullName>
    </submittedName>
</protein>
<keyword evidence="2" id="KW-0812">Transmembrane</keyword>
<dbReference type="AlphaFoldDB" id="D8SN30"/>
<dbReference type="HOGENOM" id="CLU_2019208_0_0_1"/>
<feature type="compositionally biased region" description="Basic and acidic residues" evidence="1">
    <location>
        <begin position="77"/>
        <end position="91"/>
    </location>
</feature>
<feature type="compositionally biased region" description="Basic and acidic residues" evidence="1">
    <location>
        <begin position="55"/>
        <end position="69"/>
    </location>
</feature>
<organism evidence="4">
    <name type="scientific">Selaginella moellendorffii</name>
    <name type="common">Spikemoss</name>
    <dbReference type="NCBI Taxonomy" id="88036"/>
    <lineage>
        <taxon>Eukaryota</taxon>
        <taxon>Viridiplantae</taxon>
        <taxon>Streptophyta</taxon>
        <taxon>Embryophyta</taxon>
        <taxon>Tracheophyta</taxon>
        <taxon>Lycopodiopsida</taxon>
        <taxon>Selaginellales</taxon>
        <taxon>Selaginellaceae</taxon>
        <taxon>Selaginella</taxon>
    </lineage>
</organism>
<dbReference type="EMBL" id="GL377629">
    <property type="protein sequence ID" value="EFJ14105.1"/>
    <property type="molecule type" value="Genomic_DNA"/>
</dbReference>
<feature type="transmembrane region" description="Helical" evidence="2">
    <location>
        <begin position="96"/>
        <end position="122"/>
    </location>
</feature>
<accession>D8SN30</accession>
<evidence type="ECO:0000256" key="2">
    <source>
        <dbReference type="SAM" id="Phobius"/>
    </source>
</evidence>
<feature type="region of interest" description="Disordered" evidence="1">
    <location>
        <begin position="1"/>
        <end position="24"/>
    </location>
</feature>